<dbReference type="Proteomes" id="UP000064029">
    <property type="component" value="Unassembled WGS sequence"/>
</dbReference>
<sequence length="167" mass="18414">MPNGRFPRGGSFRARGFTLIELLVALTLLALLATVALPLTDLVKRRSDEAELRRALVVIRSALDAYKAASDDGRVERSVDASGYPPDLRTLVDGVEDKKSPDGARLYFLRKIPADPMCECDGKAPEDMWETRSYASDAASFSSGDDVFDIRSTNRKEGLDGVPYNQW</sequence>
<dbReference type="Gene3D" id="3.30.700.10">
    <property type="entry name" value="Glycoprotein, Type 4 Pilin"/>
    <property type="match status" value="1"/>
</dbReference>
<dbReference type="SUPFAM" id="SSF54523">
    <property type="entry name" value="Pili subunits"/>
    <property type="match status" value="1"/>
</dbReference>
<comment type="caution">
    <text evidence="2">The sequence shown here is derived from an EMBL/GenBank/DDBJ whole genome shotgun (WGS) entry which is preliminary data.</text>
</comment>
<dbReference type="PROSITE" id="PS00409">
    <property type="entry name" value="PROKAR_NTER_METHYL"/>
    <property type="match status" value="1"/>
</dbReference>
<evidence type="ECO:0000256" key="1">
    <source>
        <dbReference type="ARBA" id="ARBA00022481"/>
    </source>
</evidence>
<dbReference type="PRINTS" id="PR00813">
    <property type="entry name" value="BCTERIALGSPG"/>
</dbReference>
<dbReference type="Pfam" id="PF07963">
    <property type="entry name" value="N_methyl"/>
    <property type="match status" value="1"/>
</dbReference>
<dbReference type="NCBIfam" id="TIGR02532">
    <property type="entry name" value="IV_pilin_GFxxxE"/>
    <property type="match status" value="1"/>
</dbReference>
<evidence type="ECO:0000313" key="3">
    <source>
        <dbReference type="Proteomes" id="UP000064029"/>
    </source>
</evidence>
<reference evidence="2 3" key="1">
    <citation type="submission" date="2015-11" db="EMBL/GenBank/DDBJ databases">
        <title>Expanding the genomic diversity of Burkholderia species for the development of highly accurate diagnostics.</title>
        <authorList>
            <person name="Sahl J."/>
            <person name="Keim P."/>
            <person name="Wagner D."/>
        </authorList>
    </citation>
    <scope>NUCLEOTIDE SEQUENCE [LARGE SCALE GENOMIC DNA]</scope>
    <source>
        <strain evidence="2 3">MSMB2036</strain>
    </source>
</reference>
<dbReference type="AlphaFoldDB" id="A0A103R2Z7"/>
<dbReference type="EMBL" id="LOXM01000208">
    <property type="protein sequence ID" value="KVG60292.1"/>
    <property type="molecule type" value="Genomic_DNA"/>
</dbReference>
<gene>
    <name evidence="2" type="ORF">WJ33_32810</name>
</gene>
<proteinExistence type="predicted"/>
<protein>
    <submittedName>
        <fullName evidence="2">General secretion pathway protein GspG</fullName>
    </submittedName>
</protein>
<name>A0A103R2Z7_9BURK</name>
<evidence type="ECO:0000313" key="2">
    <source>
        <dbReference type="EMBL" id="KVG60292.1"/>
    </source>
</evidence>
<keyword evidence="1" id="KW-0488">Methylation</keyword>
<dbReference type="GO" id="GO:0015627">
    <property type="term" value="C:type II protein secretion system complex"/>
    <property type="evidence" value="ECO:0007669"/>
    <property type="project" value="InterPro"/>
</dbReference>
<dbReference type="InterPro" id="IPR000983">
    <property type="entry name" value="Bac_GSPG_pilin"/>
</dbReference>
<accession>A0A103R2Z7</accession>
<dbReference type="InterPro" id="IPR012902">
    <property type="entry name" value="N_methyl_site"/>
</dbReference>
<dbReference type="GO" id="GO:0015628">
    <property type="term" value="P:protein secretion by the type II secretion system"/>
    <property type="evidence" value="ECO:0007669"/>
    <property type="project" value="InterPro"/>
</dbReference>
<organism evidence="2 3">
    <name type="scientific">Burkholderia ubonensis</name>
    <dbReference type="NCBI Taxonomy" id="101571"/>
    <lineage>
        <taxon>Bacteria</taxon>
        <taxon>Pseudomonadati</taxon>
        <taxon>Pseudomonadota</taxon>
        <taxon>Betaproteobacteria</taxon>
        <taxon>Burkholderiales</taxon>
        <taxon>Burkholderiaceae</taxon>
        <taxon>Burkholderia</taxon>
        <taxon>Burkholderia cepacia complex</taxon>
    </lineage>
</organism>
<dbReference type="InterPro" id="IPR045584">
    <property type="entry name" value="Pilin-like"/>
</dbReference>